<proteinExistence type="predicted"/>
<keyword evidence="1" id="KW-0812">Transmembrane</keyword>
<dbReference type="EMBL" id="CP045896">
    <property type="protein sequence ID" value="QQP49851.1"/>
    <property type="molecule type" value="Genomic_DNA"/>
</dbReference>
<keyword evidence="3" id="KW-1185">Reference proteome</keyword>
<keyword evidence="1" id="KW-1133">Transmembrane helix</keyword>
<evidence type="ECO:0000313" key="3">
    <source>
        <dbReference type="Proteomes" id="UP000595437"/>
    </source>
</evidence>
<protein>
    <submittedName>
        <fullName evidence="2">Uncharacterized protein</fullName>
    </submittedName>
</protein>
<name>A0A7T8HH12_CALRO</name>
<organism evidence="2 3">
    <name type="scientific">Caligus rogercresseyi</name>
    <name type="common">Sea louse</name>
    <dbReference type="NCBI Taxonomy" id="217165"/>
    <lineage>
        <taxon>Eukaryota</taxon>
        <taxon>Metazoa</taxon>
        <taxon>Ecdysozoa</taxon>
        <taxon>Arthropoda</taxon>
        <taxon>Crustacea</taxon>
        <taxon>Multicrustacea</taxon>
        <taxon>Hexanauplia</taxon>
        <taxon>Copepoda</taxon>
        <taxon>Siphonostomatoida</taxon>
        <taxon>Caligidae</taxon>
        <taxon>Caligus</taxon>
    </lineage>
</organism>
<sequence length="75" mass="7820">MATGAARGNTISRGIPGAGIFISSEDRNNETGNGTTIECPDNSHTAAVIIFVVSGLGIFANIVIMFLILARKSLR</sequence>
<evidence type="ECO:0000313" key="2">
    <source>
        <dbReference type="EMBL" id="QQP49851.1"/>
    </source>
</evidence>
<accession>A0A7T8HH12</accession>
<gene>
    <name evidence="2" type="ORF">FKW44_010655</name>
</gene>
<reference evidence="3" key="1">
    <citation type="submission" date="2021-01" db="EMBL/GenBank/DDBJ databases">
        <title>Caligus Genome Assembly.</title>
        <authorList>
            <person name="Gallardo-Escarate C."/>
        </authorList>
    </citation>
    <scope>NUCLEOTIDE SEQUENCE [LARGE SCALE GENOMIC DNA]</scope>
</reference>
<feature type="non-terminal residue" evidence="2">
    <location>
        <position position="75"/>
    </location>
</feature>
<keyword evidence="1" id="KW-0472">Membrane</keyword>
<evidence type="ECO:0000256" key="1">
    <source>
        <dbReference type="SAM" id="Phobius"/>
    </source>
</evidence>
<dbReference type="AlphaFoldDB" id="A0A7T8HH12"/>
<dbReference type="Proteomes" id="UP000595437">
    <property type="component" value="Chromosome 7"/>
</dbReference>
<feature type="transmembrane region" description="Helical" evidence="1">
    <location>
        <begin position="46"/>
        <end position="70"/>
    </location>
</feature>